<dbReference type="PROSITE" id="PS50853">
    <property type="entry name" value="FN3"/>
    <property type="match status" value="1"/>
</dbReference>
<evidence type="ECO:0000259" key="2">
    <source>
        <dbReference type="PROSITE" id="PS50853"/>
    </source>
</evidence>
<keyword evidence="4" id="KW-1185">Reference proteome</keyword>
<gene>
    <name evidence="3" type="ORF">THAOC_29958</name>
</gene>
<dbReference type="InterPro" id="IPR003961">
    <property type="entry name" value="FN3_dom"/>
</dbReference>
<feature type="region of interest" description="Disordered" evidence="1">
    <location>
        <begin position="1"/>
        <end position="24"/>
    </location>
</feature>
<name>K0RB34_THAOC</name>
<protein>
    <recommendedName>
        <fullName evidence="2">Fibronectin type-III domain-containing protein</fullName>
    </recommendedName>
</protein>
<dbReference type="EMBL" id="AGNL01042593">
    <property type="protein sequence ID" value="EJK50928.1"/>
    <property type="molecule type" value="Genomic_DNA"/>
</dbReference>
<dbReference type="CDD" id="cd00063">
    <property type="entry name" value="FN3"/>
    <property type="match status" value="1"/>
</dbReference>
<comment type="caution">
    <text evidence="3">The sequence shown here is derived from an EMBL/GenBank/DDBJ whole genome shotgun (WGS) entry which is preliminary data.</text>
</comment>
<dbReference type="Gene3D" id="2.60.40.10">
    <property type="entry name" value="Immunoglobulins"/>
    <property type="match status" value="1"/>
</dbReference>
<reference evidence="3 4" key="1">
    <citation type="journal article" date="2012" name="Genome Biol.">
        <title>Genome and low-iron response of an oceanic diatom adapted to chronic iron limitation.</title>
        <authorList>
            <person name="Lommer M."/>
            <person name="Specht M."/>
            <person name="Roy A.S."/>
            <person name="Kraemer L."/>
            <person name="Andreson R."/>
            <person name="Gutowska M.A."/>
            <person name="Wolf J."/>
            <person name="Bergner S.V."/>
            <person name="Schilhabel M.B."/>
            <person name="Klostermeier U.C."/>
            <person name="Beiko R.G."/>
            <person name="Rosenstiel P."/>
            <person name="Hippler M."/>
            <person name="Laroche J."/>
        </authorList>
    </citation>
    <scope>NUCLEOTIDE SEQUENCE [LARGE SCALE GENOMIC DNA]</scope>
    <source>
        <strain evidence="3 4">CCMP1005</strain>
    </source>
</reference>
<dbReference type="AlphaFoldDB" id="K0RB34"/>
<dbReference type="Pfam" id="PF00041">
    <property type="entry name" value="fn3"/>
    <property type="match status" value="1"/>
</dbReference>
<organism evidence="3 4">
    <name type="scientific">Thalassiosira oceanica</name>
    <name type="common">Marine diatom</name>
    <dbReference type="NCBI Taxonomy" id="159749"/>
    <lineage>
        <taxon>Eukaryota</taxon>
        <taxon>Sar</taxon>
        <taxon>Stramenopiles</taxon>
        <taxon>Ochrophyta</taxon>
        <taxon>Bacillariophyta</taxon>
        <taxon>Coscinodiscophyceae</taxon>
        <taxon>Thalassiosirophycidae</taxon>
        <taxon>Thalassiosirales</taxon>
        <taxon>Thalassiosiraceae</taxon>
        <taxon>Thalassiosira</taxon>
    </lineage>
</organism>
<feature type="domain" description="Fibronectin type-III" evidence="2">
    <location>
        <begin position="46"/>
        <end position="147"/>
    </location>
</feature>
<evidence type="ECO:0000313" key="4">
    <source>
        <dbReference type="Proteomes" id="UP000266841"/>
    </source>
</evidence>
<dbReference type="InterPro" id="IPR036116">
    <property type="entry name" value="FN3_sf"/>
</dbReference>
<dbReference type="InterPro" id="IPR013783">
    <property type="entry name" value="Ig-like_fold"/>
</dbReference>
<proteinExistence type="predicted"/>
<dbReference type="SUPFAM" id="SSF49265">
    <property type="entry name" value="Fibronectin type III"/>
    <property type="match status" value="1"/>
</dbReference>
<sequence length="147" mass="15631">MSESLLKTGRGSPPRNLPPPAQPPRLCSFQVVPGTGLGSIEVSWQRPRVPHHGIPCSNNGDMIIDCPTPFGGSAPASDGGDGIFEYELEWRESSSDASHAKRKSTSGFHAVLTNLVVGKFYSVRVLARNSQGSGSFSEPVLVEARGD</sequence>
<dbReference type="Proteomes" id="UP000266841">
    <property type="component" value="Unassembled WGS sequence"/>
</dbReference>
<accession>K0RB34</accession>
<dbReference type="OrthoDB" id="504170at2759"/>
<dbReference type="SMART" id="SM00060">
    <property type="entry name" value="FN3"/>
    <property type="match status" value="1"/>
</dbReference>
<evidence type="ECO:0000256" key="1">
    <source>
        <dbReference type="SAM" id="MobiDB-lite"/>
    </source>
</evidence>
<evidence type="ECO:0000313" key="3">
    <source>
        <dbReference type="EMBL" id="EJK50928.1"/>
    </source>
</evidence>